<keyword evidence="2" id="KW-1185">Reference proteome</keyword>
<evidence type="ECO:0000313" key="1">
    <source>
        <dbReference type="EMBL" id="AYJ87625.1"/>
    </source>
</evidence>
<reference evidence="1 2" key="1">
    <citation type="submission" date="2018-09" db="EMBL/GenBank/DDBJ databases">
        <title>Sphingomonas peninsula sp. nov., isolated from fildes peninsula, Antarctic soil.</title>
        <authorList>
            <person name="Yingchao G."/>
        </authorList>
    </citation>
    <scope>NUCLEOTIDE SEQUENCE [LARGE SCALE GENOMIC DNA]</scope>
    <source>
        <strain evidence="1 2">YZ-8</strain>
    </source>
</reference>
<dbReference type="OrthoDB" id="7589561at2"/>
<protein>
    <submittedName>
        <fullName evidence="1">Uncharacterized protein</fullName>
    </submittedName>
</protein>
<accession>A0A494TR77</accession>
<organism evidence="1 2">
    <name type="scientific">Sphingomonas paeninsulae</name>
    <dbReference type="NCBI Taxonomy" id="2319844"/>
    <lineage>
        <taxon>Bacteria</taxon>
        <taxon>Pseudomonadati</taxon>
        <taxon>Pseudomonadota</taxon>
        <taxon>Alphaproteobacteria</taxon>
        <taxon>Sphingomonadales</taxon>
        <taxon>Sphingomonadaceae</taxon>
        <taxon>Sphingomonas</taxon>
    </lineage>
</organism>
<dbReference type="KEGG" id="spha:D3Y57_19000"/>
<dbReference type="RefSeq" id="WP_121155188.1">
    <property type="nucleotide sequence ID" value="NZ_CP032829.1"/>
</dbReference>
<dbReference type="EMBL" id="CP032829">
    <property type="protein sequence ID" value="AYJ87625.1"/>
    <property type="molecule type" value="Genomic_DNA"/>
</dbReference>
<name>A0A494TR77_SPHPE</name>
<dbReference type="Proteomes" id="UP000276254">
    <property type="component" value="Chromosome"/>
</dbReference>
<sequence length="122" mass="13724">MTQIYDKTGRSIAAGDVLKVYHFTGARWRKRHFMFKQVMRETTLGKNENAAPYFFVSHLTLTPEGERDSGYYLALDGKHHADIEIVQGLVWHHDRPRVAAPASSRAPDWPVAMSRELAGAGG</sequence>
<dbReference type="AlphaFoldDB" id="A0A494TR77"/>
<evidence type="ECO:0000313" key="2">
    <source>
        <dbReference type="Proteomes" id="UP000276254"/>
    </source>
</evidence>
<proteinExistence type="predicted"/>
<gene>
    <name evidence="1" type="ORF">D3Y57_19000</name>
</gene>